<reference evidence="4 5" key="1">
    <citation type="submission" date="2020-02" db="EMBL/GenBank/DDBJ databases">
        <authorList>
            <person name="Ferguson B K."/>
        </authorList>
    </citation>
    <scope>NUCLEOTIDE SEQUENCE [LARGE SCALE GENOMIC DNA]</scope>
</reference>
<dbReference type="Gene3D" id="1.25.40.20">
    <property type="entry name" value="Ankyrin repeat-containing domain"/>
    <property type="match status" value="2"/>
</dbReference>
<keyword evidence="5" id="KW-1185">Reference proteome</keyword>
<evidence type="ECO:0000256" key="1">
    <source>
        <dbReference type="ARBA" id="ARBA00022737"/>
    </source>
</evidence>
<dbReference type="SMART" id="SM00248">
    <property type="entry name" value="ANK"/>
    <property type="match status" value="6"/>
</dbReference>
<feature type="repeat" description="ANK" evidence="3">
    <location>
        <begin position="300"/>
        <end position="332"/>
    </location>
</feature>
<protein>
    <submittedName>
        <fullName evidence="4">Uncharacterized protein</fullName>
    </submittedName>
</protein>
<dbReference type="InterPro" id="IPR036770">
    <property type="entry name" value="Ankyrin_rpt-contain_sf"/>
</dbReference>
<dbReference type="PANTHER" id="PTHR24161:SF124">
    <property type="entry name" value="TRANSIENT RECEPTOR POTENTIAL CHANNEL PYREXIA"/>
    <property type="match status" value="1"/>
</dbReference>
<keyword evidence="1" id="KW-0677">Repeat</keyword>
<dbReference type="Proteomes" id="UP000479190">
    <property type="component" value="Unassembled WGS sequence"/>
</dbReference>
<feature type="repeat" description="ANK" evidence="3">
    <location>
        <begin position="448"/>
        <end position="476"/>
    </location>
</feature>
<evidence type="ECO:0000256" key="2">
    <source>
        <dbReference type="ARBA" id="ARBA00023043"/>
    </source>
</evidence>
<accession>A0A6H5I3M5</accession>
<dbReference type="PROSITE" id="PS50088">
    <property type="entry name" value="ANK_REPEAT"/>
    <property type="match status" value="4"/>
</dbReference>
<dbReference type="InterPro" id="IPR002110">
    <property type="entry name" value="Ankyrin_rpt"/>
</dbReference>
<feature type="repeat" description="ANK" evidence="3">
    <location>
        <begin position="373"/>
        <end position="405"/>
    </location>
</feature>
<evidence type="ECO:0000313" key="5">
    <source>
        <dbReference type="Proteomes" id="UP000479190"/>
    </source>
</evidence>
<dbReference type="AlphaFoldDB" id="A0A6H5I3M5"/>
<dbReference type="PROSITE" id="PS50297">
    <property type="entry name" value="ANK_REP_REGION"/>
    <property type="match status" value="4"/>
</dbReference>
<proteinExistence type="predicted"/>
<dbReference type="EMBL" id="CADCXV010000313">
    <property type="protein sequence ID" value="CAB0029350.1"/>
    <property type="molecule type" value="Genomic_DNA"/>
</dbReference>
<feature type="repeat" description="ANK" evidence="3">
    <location>
        <begin position="266"/>
        <end position="298"/>
    </location>
</feature>
<keyword evidence="2 3" id="KW-0040">ANK repeat</keyword>
<dbReference type="Pfam" id="PF12796">
    <property type="entry name" value="Ank_2"/>
    <property type="match status" value="2"/>
</dbReference>
<sequence>MSHVHEKSLSTEELQLADRILQCSTSATSHFNCSEDANKTYDLLFSGLQQDGHWEALQKISSQKCLQDPPDTHNLPESDVLLDDIENGLAFNKVIVYNNTFKLKRLLEVELRFVLIILNFCEQRRFDLRFVLIILNLCKQRRCNSSLAAQFDSIVLSLEFFVIKRGGWRLHRYIRTKSNLIFNMFRLMTINSRVCGSRELWIQYVQFVVRSGYKDEPKLDQEGNPVIRRTTPIHHAARNRIGDTTGLIYDLFKIYHRFDINYTDENGFTHFHVACERGLDDIVKKFLRHGLDPNLLVESTGDTPLHLALTRDYVYTVKYLLKRGADPNSANKVGLTPVHLASMGLGDDNLVQMLFEHSHKKFKPLRVDVKSGTVTTPLHLALAAAKLDRVETLLRNGADPNLTNPEGSTPLHTIAINQRFHEDDLAAKFFEICSDIEKTVLVDAVDSRGRTALQWAVANLLPNTIEELLDRGADLSSFVFPDESYFGELLQAWSRESWQDFQLRLASSALSVIERLENRGYELSRSDALTIMKLYARRGLFEDPSDFDDDNDERWYDEEQFATKAIQVQVAPDLSLHELIQLPAREAAVRLDRARFYEFACKKKMNELPRLILGWRCAVHLSEKMSRGFFRRWTIYPFWYLINKRLPLECCEMIIEGLRNKDLYHICLA</sequence>
<evidence type="ECO:0000256" key="3">
    <source>
        <dbReference type="PROSITE-ProRule" id="PRU00023"/>
    </source>
</evidence>
<organism evidence="4 5">
    <name type="scientific">Trichogramma brassicae</name>
    <dbReference type="NCBI Taxonomy" id="86971"/>
    <lineage>
        <taxon>Eukaryota</taxon>
        <taxon>Metazoa</taxon>
        <taxon>Ecdysozoa</taxon>
        <taxon>Arthropoda</taxon>
        <taxon>Hexapoda</taxon>
        <taxon>Insecta</taxon>
        <taxon>Pterygota</taxon>
        <taxon>Neoptera</taxon>
        <taxon>Endopterygota</taxon>
        <taxon>Hymenoptera</taxon>
        <taxon>Apocrita</taxon>
        <taxon>Proctotrupomorpha</taxon>
        <taxon>Chalcidoidea</taxon>
        <taxon>Trichogrammatidae</taxon>
        <taxon>Trichogramma</taxon>
    </lineage>
</organism>
<gene>
    <name evidence="4" type="ORF">TBRA_LOCUS1388</name>
</gene>
<name>A0A6H5I3M5_9HYME</name>
<dbReference type="PANTHER" id="PTHR24161">
    <property type="entry name" value="ANK_REP_REGION DOMAIN-CONTAINING PROTEIN-RELATED"/>
    <property type="match status" value="1"/>
</dbReference>
<dbReference type="SUPFAM" id="SSF48403">
    <property type="entry name" value="Ankyrin repeat"/>
    <property type="match status" value="1"/>
</dbReference>
<dbReference type="OrthoDB" id="496981at2759"/>
<evidence type="ECO:0000313" key="4">
    <source>
        <dbReference type="EMBL" id="CAB0029350.1"/>
    </source>
</evidence>